<dbReference type="InterPro" id="IPR018305">
    <property type="entry name" value="Ribosomal_m50"/>
</dbReference>
<dbReference type="Pfam" id="PF06218">
    <property type="entry name" value="NPR2"/>
    <property type="match status" value="1"/>
</dbReference>
<dbReference type="AlphaFoldDB" id="A0A915EZT6"/>
<dbReference type="GO" id="GO:0005739">
    <property type="term" value="C:mitochondrion"/>
    <property type="evidence" value="ECO:0007669"/>
    <property type="project" value="UniProtKB-SubCell"/>
</dbReference>
<comment type="similarity">
    <text evidence="2">Belongs to the NPR2 family.</text>
</comment>
<keyword evidence="6" id="KW-0687">Ribonucleoprotein</keyword>
<evidence type="ECO:0000256" key="2">
    <source>
        <dbReference type="ARBA" id="ARBA00008433"/>
    </source>
</evidence>
<keyword evidence="4" id="KW-0689">Ribosomal protein</keyword>
<dbReference type="InterPro" id="IPR009348">
    <property type="entry name" value="NPR2-like"/>
</dbReference>
<organism evidence="8 9">
    <name type="scientific">Echinococcus canadensis</name>
    <dbReference type="NCBI Taxonomy" id="519352"/>
    <lineage>
        <taxon>Eukaryota</taxon>
        <taxon>Metazoa</taxon>
        <taxon>Spiralia</taxon>
        <taxon>Lophotrochozoa</taxon>
        <taxon>Platyhelminthes</taxon>
        <taxon>Cestoda</taxon>
        <taxon>Eucestoda</taxon>
        <taxon>Cyclophyllidea</taxon>
        <taxon>Taeniidae</taxon>
        <taxon>Echinococcus</taxon>
        <taxon>Echinococcus canadensis group</taxon>
    </lineage>
</organism>
<evidence type="ECO:0000313" key="9">
    <source>
        <dbReference type="WBParaSite" id="maker-E.canG7_contigs_7418-snap-gene-0.12-mRNA-1"/>
    </source>
</evidence>
<dbReference type="GO" id="GO:1990130">
    <property type="term" value="C:GATOR1 complex"/>
    <property type="evidence" value="ECO:0007669"/>
    <property type="project" value="TreeGrafter"/>
</dbReference>
<dbReference type="GO" id="GO:0005774">
    <property type="term" value="C:vacuolar membrane"/>
    <property type="evidence" value="ECO:0007669"/>
    <property type="project" value="TreeGrafter"/>
</dbReference>
<dbReference type="WBParaSite" id="maker-E.canG7_contigs_7418-snap-gene-0.12-mRNA-1">
    <property type="protein sequence ID" value="maker-E.canG7_contigs_7418-snap-gene-0.12-mRNA-1"/>
    <property type="gene ID" value="EcG7_07646"/>
</dbReference>
<proteinExistence type="inferred from homology"/>
<dbReference type="PANTHER" id="PTHR12991">
    <property type="entry name" value="NITROGEN PERMEASE REGULATOR 2/TUMOR SUPPRESSOR CANDIDATE 4"/>
    <property type="match status" value="1"/>
</dbReference>
<accession>A0A915EZT6</accession>
<evidence type="ECO:0000256" key="1">
    <source>
        <dbReference type="ARBA" id="ARBA00004173"/>
    </source>
</evidence>
<dbReference type="GO" id="GO:0005096">
    <property type="term" value="F:GTPase activator activity"/>
    <property type="evidence" value="ECO:0007669"/>
    <property type="project" value="TreeGrafter"/>
</dbReference>
<dbReference type="GO" id="GO:0005840">
    <property type="term" value="C:ribosome"/>
    <property type="evidence" value="ECO:0007669"/>
    <property type="project" value="UniProtKB-KW"/>
</dbReference>
<comment type="subcellular location">
    <subcellularLocation>
        <location evidence="1">Mitochondrion</location>
    </subcellularLocation>
</comment>
<dbReference type="GO" id="GO:1904262">
    <property type="term" value="P:negative regulation of TORC1 signaling"/>
    <property type="evidence" value="ECO:0007669"/>
    <property type="project" value="TreeGrafter"/>
</dbReference>
<dbReference type="PANTHER" id="PTHR12991:SF10">
    <property type="entry name" value="GATOR COMPLEX PROTEIN NPRL2"/>
    <property type="match status" value="1"/>
</dbReference>
<sequence length="920" mass="102427">MAADCLNLAFDPLPPKRQGRTSGTPRSFGPFLVRRGRPLVHQSECPGRPWLSNNNTKSLKHAFSNSAAETAAAVKSLELAAAIYCTFENVQDSMIDCQYPDADRNHTSSKWSISALILLGLFTAAVKALELAAVIYCTFENVQGSMIDCQYPDGYISSENFKLIAHAVIPRADLTDQPIIIAEFEHFIIGFPQRIEGTRYSRNTLLFNLCFVVRSHEFQLQHYDLTGQDFPLHYEDIHSGLQPALQSAYELTVRKINRYLAYMEEENAALSQDTFKQMVDGGNETLIHRFLRQIFTDLREKGLCVTSLGDDLPPLYLIFAPRAVNNSVSSCSIPTEAELATGEPCSCINGATEEAEDTEALLGRTDVWSRVPPVLEDSTAAVTDATIFVRVRPIFTSLGNHVVYVLEPHDDDNLFSSFWEARDLVSSRLLPLVNGQRTVAQAAGLANVDRSIARLCLTQLAQLGVVHIVSAPVFFRSTVTGSSICPDVTELFAVPGYVGLPRLLRLTVDAKLRDACFESVLSLATKRRRLHITDPEGLILKILQVYSKLCASPYLNLAFLFASTQSFIDLQLPPRFHSYENRSATLPCVNLLCLVQFGEVNNLIHRLHCYPVSEVLSPMASNETSGLETRTWNLLQDQMMDGVQSVDELVYEASAWAVKSSSLTPTNRSNGGHFGEDGQTFTTTTTTLPEAVVSFTAKLLKEKAETDSNGAEMSYSAVLSGANRTEGSSPEHESVPAPLKCSKFAVISRRFVCIEDLTICSLKIKPYRPPEDVESRLESVARRTFPTFTNLSEAFIFPDRQLKVKFLKACMHEFHHTIPSSYLHELEDVNAVKEYFLKDVEPEDKLVAMLEEHSRLSNLPPNLVIQVDPIRYNPDDKSFFPTTAFPGRSTIVSGLDTSKKYPSYKASKNRRLWVDAEDLA</sequence>
<protein>
    <recommendedName>
        <fullName evidence="7">Large ribosomal subunit protein mL50</fullName>
    </recommendedName>
</protein>
<name>A0A915EZT6_9CEST</name>
<dbReference type="Proteomes" id="UP000887562">
    <property type="component" value="Unplaced"/>
</dbReference>
<keyword evidence="5" id="KW-0496">Mitochondrion</keyword>
<reference evidence="9" key="1">
    <citation type="submission" date="2022-11" db="UniProtKB">
        <authorList>
            <consortium name="WormBaseParasite"/>
        </authorList>
    </citation>
    <scope>IDENTIFICATION</scope>
</reference>
<evidence type="ECO:0000256" key="7">
    <source>
        <dbReference type="ARBA" id="ARBA00035183"/>
    </source>
</evidence>
<evidence type="ECO:0000256" key="6">
    <source>
        <dbReference type="ARBA" id="ARBA00023274"/>
    </source>
</evidence>
<evidence type="ECO:0000256" key="4">
    <source>
        <dbReference type="ARBA" id="ARBA00022980"/>
    </source>
</evidence>
<keyword evidence="8" id="KW-1185">Reference proteome</keyword>
<evidence type="ECO:0000256" key="5">
    <source>
        <dbReference type="ARBA" id="ARBA00023128"/>
    </source>
</evidence>
<dbReference type="Pfam" id="PF10501">
    <property type="entry name" value="Ribosomal_L50"/>
    <property type="match status" value="1"/>
</dbReference>
<comment type="similarity">
    <text evidence="3">Belongs to the mitochondrion-specific ribosomal protein mL50 family.</text>
</comment>
<dbReference type="GO" id="GO:1990904">
    <property type="term" value="C:ribonucleoprotein complex"/>
    <property type="evidence" value="ECO:0007669"/>
    <property type="project" value="UniProtKB-KW"/>
</dbReference>
<dbReference type="GO" id="GO:0010508">
    <property type="term" value="P:positive regulation of autophagy"/>
    <property type="evidence" value="ECO:0007669"/>
    <property type="project" value="TreeGrafter"/>
</dbReference>
<evidence type="ECO:0000313" key="8">
    <source>
        <dbReference type="Proteomes" id="UP000887562"/>
    </source>
</evidence>
<evidence type="ECO:0000256" key="3">
    <source>
        <dbReference type="ARBA" id="ARBA00008860"/>
    </source>
</evidence>